<name>A0A7H0H2C4_9ACTN</name>
<organism evidence="2 3">
    <name type="scientific">Tessaracoccus defluvii</name>
    <dbReference type="NCBI Taxonomy" id="1285901"/>
    <lineage>
        <taxon>Bacteria</taxon>
        <taxon>Bacillati</taxon>
        <taxon>Actinomycetota</taxon>
        <taxon>Actinomycetes</taxon>
        <taxon>Propionibacteriales</taxon>
        <taxon>Propionibacteriaceae</taxon>
        <taxon>Tessaracoccus</taxon>
    </lineage>
</organism>
<dbReference type="RefSeq" id="WP_187719828.1">
    <property type="nucleotide sequence ID" value="NZ_BAABBL010000008.1"/>
</dbReference>
<evidence type="ECO:0000256" key="1">
    <source>
        <dbReference type="SAM" id="MobiDB-lite"/>
    </source>
</evidence>
<evidence type="ECO:0008006" key="4">
    <source>
        <dbReference type="Google" id="ProtNLM"/>
    </source>
</evidence>
<sequence>MTKPASPGPTASTGLTPSPSPTTAAPSPLALATAVESFPDDPSGDSAAQAEVRAGWQEFERVIDKFVRDPDLKDLTETQYVTTGQEADDVVTGIWGLRDSNLRREGDLILRDAVISEPAINGDGVMMSEVRYCFDPKFMRTVDIDTCEQGGVEAIRPEDTMKVTVLMKLLPDGSWRAALTETELAPC</sequence>
<protein>
    <recommendedName>
        <fullName evidence="4">Nuclear transport factor 2 family protein</fullName>
    </recommendedName>
</protein>
<dbReference type="AlphaFoldDB" id="A0A7H0H2C4"/>
<dbReference type="Proteomes" id="UP000516117">
    <property type="component" value="Chromosome"/>
</dbReference>
<dbReference type="KEGG" id="tdf:H9L22_10240"/>
<gene>
    <name evidence="2" type="ORF">H9L22_10240</name>
</gene>
<feature type="compositionally biased region" description="Low complexity" evidence="1">
    <location>
        <begin position="8"/>
        <end position="27"/>
    </location>
</feature>
<accession>A0A7H0H2C4</accession>
<proteinExistence type="predicted"/>
<dbReference type="EMBL" id="CP060789">
    <property type="protein sequence ID" value="QNP54690.1"/>
    <property type="molecule type" value="Genomic_DNA"/>
</dbReference>
<evidence type="ECO:0000313" key="3">
    <source>
        <dbReference type="Proteomes" id="UP000516117"/>
    </source>
</evidence>
<keyword evidence="3" id="KW-1185">Reference proteome</keyword>
<reference evidence="2 3" key="1">
    <citation type="submission" date="2020-08" db="EMBL/GenBank/DDBJ databases">
        <title>Genome sequence of Tessaracoccus defluvii JCM 17540T.</title>
        <authorList>
            <person name="Hyun D.-W."/>
            <person name="Bae J.-W."/>
        </authorList>
    </citation>
    <scope>NUCLEOTIDE SEQUENCE [LARGE SCALE GENOMIC DNA]</scope>
    <source>
        <strain evidence="2 3">JCM 17540</strain>
    </source>
</reference>
<evidence type="ECO:0000313" key="2">
    <source>
        <dbReference type="EMBL" id="QNP54690.1"/>
    </source>
</evidence>
<feature type="region of interest" description="Disordered" evidence="1">
    <location>
        <begin position="1"/>
        <end position="27"/>
    </location>
</feature>